<proteinExistence type="predicted"/>
<accession>A0ACC0N420</accession>
<dbReference type="Proteomes" id="UP001062846">
    <property type="component" value="Chromosome 7"/>
</dbReference>
<evidence type="ECO:0000313" key="2">
    <source>
        <dbReference type="Proteomes" id="UP001062846"/>
    </source>
</evidence>
<comment type="caution">
    <text evidence="1">The sequence shown here is derived from an EMBL/GenBank/DDBJ whole genome shotgun (WGS) entry which is preliminary data.</text>
</comment>
<organism evidence="1 2">
    <name type="scientific">Rhododendron molle</name>
    <name type="common">Chinese azalea</name>
    <name type="synonym">Azalea mollis</name>
    <dbReference type="NCBI Taxonomy" id="49168"/>
    <lineage>
        <taxon>Eukaryota</taxon>
        <taxon>Viridiplantae</taxon>
        <taxon>Streptophyta</taxon>
        <taxon>Embryophyta</taxon>
        <taxon>Tracheophyta</taxon>
        <taxon>Spermatophyta</taxon>
        <taxon>Magnoliopsida</taxon>
        <taxon>eudicotyledons</taxon>
        <taxon>Gunneridae</taxon>
        <taxon>Pentapetalae</taxon>
        <taxon>asterids</taxon>
        <taxon>Ericales</taxon>
        <taxon>Ericaceae</taxon>
        <taxon>Ericoideae</taxon>
        <taxon>Rhodoreae</taxon>
        <taxon>Rhododendron</taxon>
    </lineage>
</organism>
<reference evidence="1" key="1">
    <citation type="submission" date="2022-02" db="EMBL/GenBank/DDBJ databases">
        <title>Plant Genome Project.</title>
        <authorList>
            <person name="Zhang R.-G."/>
        </authorList>
    </citation>
    <scope>NUCLEOTIDE SEQUENCE</scope>
    <source>
        <strain evidence="1">AT1</strain>
    </source>
</reference>
<name>A0ACC0N420_RHOML</name>
<evidence type="ECO:0000313" key="1">
    <source>
        <dbReference type="EMBL" id="KAI8547611.1"/>
    </source>
</evidence>
<protein>
    <submittedName>
        <fullName evidence="1">Uncharacterized protein</fullName>
    </submittedName>
</protein>
<keyword evidence="2" id="KW-1185">Reference proteome</keyword>
<sequence length="451" mass="50794">MIPRNLPVLPCITNTPNPKQSTGNPTHSLSLPSPLFQPTPPNATHLRGRLPTHLSTTILNTTVSGAIRYTCVYIHRRAASFSSSYNIPKQPHFILELFILFIFSLTLLCLRLASSVLLPDFPHRWQQLVAFSEQAEAQFGHYPSHLWQAVVAYEDRRFFRHFGIDPVGIGRAVFSFSARGGGSTITQQLVKNTFLKNERTFSRKVVEMLLALALERTISKLRILSSYLYMIYWGHGIYGVEMASKFYFGKHPAILSLGECAILAGMIPAPELRSPLRNSSRGKTFQARVLKRMVEVGFLDIKTALLVVKQSLHIRVDDIGHGSGLLLPSSSLGKDCSCHTKGLTRVDGGSLTRCDARVFVSPSTLAMLFLEEKFSCQNVYTIVIFTKTFGFPFGDLNLCVKGKGDKHPNCIEIWDWERESMIWEAVEDMERWVLNIQKRTKGIKQKNSSFQ</sequence>
<gene>
    <name evidence="1" type="ORF">RHMOL_Rhmol07G0208900</name>
</gene>
<dbReference type="EMBL" id="CM046394">
    <property type="protein sequence ID" value="KAI8547611.1"/>
    <property type="molecule type" value="Genomic_DNA"/>
</dbReference>